<dbReference type="Proteomes" id="UP000251942">
    <property type="component" value="Unassembled WGS sequence"/>
</dbReference>
<evidence type="ECO:0000256" key="5">
    <source>
        <dbReference type="ARBA" id="ARBA00008276"/>
    </source>
</evidence>
<comment type="catalytic activity">
    <reaction evidence="19">
        <text>(6S)-5,6,7,8-tetrahydrofolyl-(gamma-L-Glu)(n) + L-glutamate + ATP = (6S)-5,6,7,8-tetrahydrofolyl-(gamma-L-Glu)(n+1) + ADP + phosphate + H(+)</text>
        <dbReference type="Rhea" id="RHEA:10580"/>
        <dbReference type="Rhea" id="RHEA-COMP:14738"/>
        <dbReference type="Rhea" id="RHEA-COMP:14740"/>
        <dbReference type="ChEBI" id="CHEBI:15378"/>
        <dbReference type="ChEBI" id="CHEBI:29985"/>
        <dbReference type="ChEBI" id="CHEBI:30616"/>
        <dbReference type="ChEBI" id="CHEBI:43474"/>
        <dbReference type="ChEBI" id="CHEBI:141005"/>
        <dbReference type="ChEBI" id="CHEBI:456216"/>
        <dbReference type="EC" id="6.3.2.17"/>
    </reaction>
</comment>
<dbReference type="SUPFAM" id="SSF53623">
    <property type="entry name" value="MurD-like peptide ligases, catalytic domain"/>
    <property type="match status" value="1"/>
</dbReference>
<accession>A0A0W0TIQ2</accession>
<evidence type="ECO:0000256" key="3">
    <source>
        <dbReference type="ARBA" id="ARBA00004799"/>
    </source>
</evidence>
<dbReference type="AlphaFoldDB" id="A0A0W0TIQ2"/>
<evidence type="ECO:0000256" key="8">
    <source>
        <dbReference type="ARBA" id="ARBA00013025"/>
    </source>
</evidence>
<dbReference type="Gene3D" id="3.40.1190.10">
    <property type="entry name" value="Mur-like, catalytic domain"/>
    <property type="match status" value="1"/>
</dbReference>
<keyword evidence="13 23" id="KW-0067">ATP-binding</keyword>
<dbReference type="GO" id="GO:0005737">
    <property type="term" value="C:cytoplasm"/>
    <property type="evidence" value="ECO:0007669"/>
    <property type="project" value="TreeGrafter"/>
</dbReference>
<dbReference type="GO" id="GO:0046656">
    <property type="term" value="P:folic acid biosynthetic process"/>
    <property type="evidence" value="ECO:0007669"/>
    <property type="project" value="UniProtKB-KW"/>
</dbReference>
<dbReference type="EC" id="6.3.2.12" evidence="7"/>
<comment type="pathway">
    <text evidence="3">Cofactor biosynthesis; tetrahydrofolate biosynthesis; 7,8-dihydrofolate from 2-amino-4-hydroxy-6-hydroxymethyl-7,8-dihydropteridine diphosphate and 4-aminobenzoate: step 2/2.</text>
</comment>
<evidence type="ECO:0000313" key="28">
    <source>
        <dbReference type="Proteomes" id="UP000054698"/>
    </source>
</evidence>
<dbReference type="FunFam" id="3.40.1190.10:FF:000004">
    <property type="entry name" value="Dihydrofolate synthase/folylpolyglutamate synthase"/>
    <property type="match status" value="1"/>
</dbReference>
<dbReference type="InterPro" id="IPR018109">
    <property type="entry name" value="Folylpolyglutamate_synth_CS"/>
</dbReference>
<evidence type="ECO:0000259" key="24">
    <source>
        <dbReference type="Pfam" id="PF02875"/>
    </source>
</evidence>
<evidence type="ECO:0000256" key="18">
    <source>
        <dbReference type="ARBA" id="ARBA00032510"/>
    </source>
</evidence>
<evidence type="ECO:0000256" key="15">
    <source>
        <dbReference type="ARBA" id="ARBA00022909"/>
    </source>
</evidence>
<dbReference type="GO" id="GO:0005524">
    <property type="term" value="F:ATP binding"/>
    <property type="evidence" value="ECO:0007669"/>
    <property type="project" value="UniProtKB-KW"/>
</dbReference>
<comment type="catalytic activity">
    <reaction evidence="22">
        <text>7,8-dihydropteroate + L-glutamate + ATP = 7,8-dihydrofolate + ADP + phosphate + H(+)</text>
        <dbReference type="Rhea" id="RHEA:23584"/>
        <dbReference type="ChEBI" id="CHEBI:15378"/>
        <dbReference type="ChEBI" id="CHEBI:17839"/>
        <dbReference type="ChEBI" id="CHEBI:29985"/>
        <dbReference type="ChEBI" id="CHEBI:30616"/>
        <dbReference type="ChEBI" id="CHEBI:43474"/>
        <dbReference type="ChEBI" id="CHEBI:57451"/>
        <dbReference type="ChEBI" id="CHEBI:456216"/>
        <dbReference type="EC" id="6.3.2.12"/>
    </reaction>
</comment>
<comment type="subunit">
    <text evidence="6">Monomer.</text>
</comment>
<keyword evidence="11" id="KW-0479">Metal-binding</keyword>
<evidence type="ECO:0000256" key="14">
    <source>
        <dbReference type="ARBA" id="ARBA00022842"/>
    </source>
</evidence>
<protein>
    <recommendedName>
        <fullName evidence="9">Dihydrofolate synthase/folylpolyglutamate synthase</fullName>
        <ecNumber evidence="7">6.3.2.12</ecNumber>
        <ecNumber evidence="8">6.3.2.17</ecNumber>
    </recommendedName>
    <alternativeName>
        <fullName evidence="18">Folylpoly-gamma-glutamate synthetase-dihydrofolate synthetase</fullName>
    </alternativeName>
    <alternativeName>
        <fullName evidence="16">Folylpolyglutamate synthetase</fullName>
    </alternativeName>
    <alternativeName>
        <fullName evidence="17">Tetrahydrofolylpolyglutamate synthase</fullName>
    </alternativeName>
</protein>
<dbReference type="EC" id="6.3.2.17" evidence="8"/>
<dbReference type="InterPro" id="IPR001645">
    <property type="entry name" value="Folylpolyglutamate_synth"/>
</dbReference>
<evidence type="ECO:0000256" key="16">
    <source>
        <dbReference type="ARBA" id="ARBA00030048"/>
    </source>
</evidence>
<dbReference type="GO" id="GO:0046872">
    <property type="term" value="F:metal ion binding"/>
    <property type="evidence" value="ECO:0007669"/>
    <property type="project" value="UniProtKB-KW"/>
</dbReference>
<evidence type="ECO:0000256" key="22">
    <source>
        <dbReference type="ARBA" id="ARBA00049161"/>
    </source>
</evidence>
<evidence type="ECO:0000256" key="2">
    <source>
        <dbReference type="ARBA" id="ARBA00002714"/>
    </source>
</evidence>
<reference evidence="27 29" key="2">
    <citation type="submission" date="2018-06" db="EMBL/GenBank/DDBJ databases">
        <authorList>
            <consortium name="Pathogen Informatics"/>
            <person name="Doyle S."/>
        </authorList>
    </citation>
    <scope>NUCLEOTIDE SEQUENCE [LARGE SCALE GENOMIC DNA]</scope>
    <source>
        <strain evidence="27 29">NCTC12022</strain>
    </source>
</reference>
<dbReference type="SUPFAM" id="SSF53244">
    <property type="entry name" value="MurD-like peptide ligases, peptide-binding domain"/>
    <property type="match status" value="1"/>
</dbReference>
<gene>
    <name evidence="26" type="primary">folC</name>
    <name evidence="26" type="ORF">Lfee_3149</name>
    <name evidence="27" type="ORF">NCTC12022_00784</name>
</gene>
<dbReference type="PIRSF" id="PIRSF001563">
    <property type="entry name" value="Folylpolyglu_synth"/>
    <property type="match status" value="1"/>
</dbReference>
<dbReference type="GO" id="GO:0008841">
    <property type="term" value="F:dihydrofolate synthase activity"/>
    <property type="evidence" value="ECO:0007669"/>
    <property type="project" value="UniProtKB-EC"/>
</dbReference>
<evidence type="ECO:0000313" key="27">
    <source>
        <dbReference type="EMBL" id="SPX60068.1"/>
    </source>
</evidence>
<evidence type="ECO:0000256" key="12">
    <source>
        <dbReference type="ARBA" id="ARBA00022741"/>
    </source>
</evidence>
<dbReference type="Pfam" id="PF08245">
    <property type="entry name" value="Mur_ligase_M"/>
    <property type="match status" value="1"/>
</dbReference>
<dbReference type="NCBIfam" id="TIGR01499">
    <property type="entry name" value="folC"/>
    <property type="match status" value="1"/>
</dbReference>
<dbReference type="RefSeq" id="WP_058447936.1">
    <property type="nucleotide sequence ID" value="NZ_CAAAHT010000005.1"/>
</dbReference>
<dbReference type="PANTHER" id="PTHR11136">
    <property type="entry name" value="FOLYLPOLYGLUTAMATE SYNTHASE-RELATED"/>
    <property type="match status" value="1"/>
</dbReference>
<keyword evidence="10 23" id="KW-0436">Ligase</keyword>
<keyword evidence="14" id="KW-0460">Magnesium</keyword>
<comment type="catalytic activity">
    <reaction evidence="20">
        <text>10-formyltetrahydrofolyl-(gamma-L-Glu)(n) + L-glutamate + ATP = 10-formyltetrahydrofolyl-(gamma-L-Glu)(n+1) + ADP + phosphate + H(+)</text>
        <dbReference type="Rhea" id="RHEA:51904"/>
        <dbReference type="Rhea" id="RHEA-COMP:13088"/>
        <dbReference type="Rhea" id="RHEA-COMP:14300"/>
        <dbReference type="ChEBI" id="CHEBI:15378"/>
        <dbReference type="ChEBI" id="CHEBI:29985"/>
        <dbReference type="ChEBI" id="CHEBI:30616"/>
        <dbReference type="ChEBI" id="CHEBI:43474"/>
        <dbReference type="ChEBI" id="CHEBI:134413"/>
        <dbReference type="ChEBI" id="CHEBI:456216"/>
        <dbReference type="EC" id="6.3.2.17"/>
    </reaction>
</comment>
<comment type="cofactor">
    <cofactor evidence="1">
        <name>Mg(2+)</name>
        <dbReference type="ChEBI" id="CHEBI:18420"/>
    </cofactor>
</comment>
<dbReference type="InterPro" id="IPR013221">
    <property type="entry name" value="Mur_ligase_cen"/>
</dbReference>
<dbReference type="PROSITE" id="PS01012">
    <property type="entry name" value="FOLYLPOLYGLU_SYNT_2"/>
    <property type="match status" value="1"/>
</dbReference>
<dbReference type="InterPro" id="IPR036615">
    <property type="entry name" value="Mur_ligase_C_dom_sf"/>
</dbReference>
<dbReference type="PANTHER" id="PTHR11136:SF0">
    <property type="entry name" value="DIHYDROFOLATE SYNTHETASE-RELATED"/>
    <property type="match status" value="1"/>
</dbReference>
<sequence length="426" mass="47013">MKPYSHFNVAEWLAYLENRHHQEIQLGLSRVKQVAEHLDLLNPNAKIITVTGTNGKGSTVASIEAIYLAAGYQVASYSSPHLLAFNERIKVNRQPISAQQLCEAFCVIEEVSNTINIHLTYFEVATLAALWHFKRHCLDLIILEVGLGGRLDATNIIDTDLAIITTIDFDHQTFLGTTKEAIGFEKAGILRANKPLIFADNNPPASVLKQAYALNTPLYLYGRDYNYRHHADGLQFVSSEQVIDLPQPQLHCNAIAAAIMASICLHTLLPIQRSHLIQGIESAFLMGRGQLVRGRVETLFDVAHNPQAVSNLAKVIKKLSADRTVHAVFSALKDKDIVGLIAPLVERVDHWYPALLTVKRAASKEHLTQAFTNCGIIPACYRDPLSAYQVACNQAGADDLIVVYGSFITVGNVLSAVYSPKTEEIE</sequence>
<keyword evidence="28" id="KW-1185">Reference proteome</keyword>
<dbReference type="EMBL" id="LNYB01000085">
    <property type="protein sequence ID" value="KTC95484.1"/>
    <property type="molecule type" value="Genomic_DNA"/>
</dbReference>
<dbReference type="Proteomes" id="UP000054698">
    <property type="component" value="Unassembled WGS sequence"/>
</dbReference>
<feature type="domain" description="Mur ligase central" evidence="25">
    <location>
        <begin position="50"/>
        <end position="247"/>
    </location>
</feature>
<dbReference type="Gene3D" id="3.90.190.20">
    <property type="entry name" value="Mur ligase, C-terminal domain"/>
    <property type="match status" value="1"/>
</dbReference>
<organism evidence="26 28">
    <name type="scientific">Legionella feeleii</name>
    <dbReference type="NCBI Taxonomy" id="453"/>
    <lineage>
        <taxon>Bacteria</taxon>
        <taxon>Pseudomonadati</taxon>
        <taxon>Pseudomonadota</taxon>
        <taxon>Gammaproteobacteria</taxon>
        <taxon>Legionellales</taxon>
        <taxon>Legionellaceae</taxon>
        <taxon>Legionella</taxon>
    </lineage>
</organism>
<evidence type="ECO:0000256" key="23">
    <source>
        <dbReference type="PIRNR" id="PIRNR001563"/>
    </source>
</evidence>
<evidence type="ECO:0000256" key="10">
    <source>
        <dbReference type="ARBA" id="ARBA00022598"/>
    </source>
</evidence>
<comment type="pathway">
    <text evidence="4">Cofactor biosynthesis; tetrahydrofolylpolyglutamate biosynthesis.</text>
</comment>
<evidence type="ECO:0000256" key="20">
    <source>
        <dbReference type="ARBA" id="ARBA00047808"/>
    </source>
</evidence>
<proteinExistence type="inferred from homology"/>
<evidence type="ECO:0000256" key="9">
    <source>
        <dbReference type="ARBA" id="ARBA00019357"/>
    </source>
</evidence>
<dbReference type="OrthoDB" id="9809356at2"/>
<dbReference type="PATRIC" id="fig|453.4.peg.3431"/>
<dbReference type="STRING" id="453.Lfee_3149"/>
<evidence type="ECO:0000256" key="6">
    <source>
        <dbReference type="ARBA" id="ARBA00011245"/>
    </source>
</evidence>
<evidence type="ECO:0000256" key="19">
    <source>
        <dbReference type="ARBA" id="ARBA00047493"/>
    </source>
</evidence>
<comment type="similarity">
    <text evidence="5 23">Belongs to the folylpolyglutamate synthase family.</text>
</comment>
<evidence type="ECO:0000256" key="17">
    <source>
        <dbReference type="ARBA" id="ARBA00030592"/>
    </source>
</evidence>
<dbReference type="Pfam" id="PF02875">
    <property type="entry name" value="Mur_ligase_C"/>
    <property type="match status" value="1"/>
</dbReference>
<dbReference type="InterPro" id="IPR036565">
    <property type="entry name" value="Mur-like_cat_sf"/>
</dbReference>
<keyword evidence="15" id="KW-0289">Folate biosynthesis</keyword>
<comment type="function">
    <text evidence="2">Functions in two distinct reactions of the de novo folate biosynthetic pathway. Catalyzes the addition of a glutamate residue to dihydropteroate (7,8-dihydropteroate or H2Pte) to form dihydrofolate (7,8-dihydrofolate monoglutamate or H2Pte-Glu). Also catalyzes successive additions of L-glutamate to tetrahydrofolate or 10-formyltetrahydrofolate or 5,10-methylenetetrahydrofolate, leading to folylpolyglutamate derivatives.</text>
</comment>
<evidence type="ECO:0000313" key="29">
    <source>
        <dbReference type="Proteomes" id="UP000251942"/>
    </source>
</evidence>
<dbReference type="InterPro" id="IPR004101">
    <property type="entry name" value="Mur_ligase_C"/>
</dbReference>
<evidence type="ECO:0000256" key="4">
    <source>
        <dbReference type="ARBA" id="ARBA00005150"/>
    </source>
</evidence>
<feature type="domain" description="Mur ligase C-terminal" evidence="24">
    <location>
        <begin position="287"/>
        <end position="407"/>
    </location>
</feature>
<dbReference type="EMBL" id="UASS01000005">
    <property type="protein sequence ID" value="SPX60068.1"/>
    <property type="molecule type" value="Genomic_DNA"/>
</dbReference>
<dbReference type="UniPathway" id="UPA00077">
    <property type="reaction ID" value="UER00157"/>
</dbReference>
<dbReference type="GO" id="GO:0004326">
    <property type="term" value="F:tetrahydrofolylpolyglutamate synthase activity"/>
    <property type="evidence" value="ECO:0007669"/>
    <property type="project" value="UniProtKB-EC"/>
</dbReference>
<evidence type="ECO:0000259" key="25">
    <source>
        <dbReference type="Pfam" id="PF08245"/>
    </source>
</evidence>
<evidence type="ECO:0000256" key="11">
    <source>
        <dbReference type="ARBA" id="ARBA00022723"/>
    </source>
</evidence>
<evidence type="ECO:0000256" key="21">
    <source>
        <dbReference type="ARBA" id="ARBA00049035"/>
    </source>
</evidence>
<evidence type="ECO:0000256" key="7">
    <source>
        <dbReference type="ARBA" id="ARBA00013023"/>
    </source>
</evidence>
<reference evidence="26 28" key="1">
    <citation type="submission" date="2015-11" db="EMBL/GenBank/DDBJ databases">
        <title>Genomic analysis of 38 Legionella species identifies large and diverse effector repertoires.</title>
        <authorList>
            <person name="Burstein D."/>
            <person name="Amaro F."/>
            <person name="Zusman T."/>
            <person name="Lifshitz Z."/>
            <person name="Cohen O."/>
            <person name="Gilbert J.A."/>
            <person name="Pupko T."/>
            <person name="Shuman H.A."/>
            <person name="Segal G."/>
        </authorList>
    </citation>
    <scope>NUCLEOTIDE SEQUENCE [LARGE SCALE GENOMIC DNA]</scope>
    <source>
        <strain evidence="26 28">WO-44C</strain>
    </source>
</reference>
<name>A0A0W0TIQ2_9GAMM</name>
<dbReference type="GO" id="GO:0046654">
    <property type="term" value="P:tetrahydrofolate biosynthetic process"/>
    <property type="evidence" value="ECO:0007669"/>
    <property type="project" value="UniProtKB-UniPathway"/>
</dbReference>
<evidence type="ECO:0000313" key="26">
    <source>
        <dbReference type="EMBL" id="KTC95484.1"/>
    </source>
</evidence>
<evidence type="ECO:0000256" key="13">
    <source>
        <dbReference type="ARBA" id="ARBA00022840"/>
    </source>
</evidence>
<dbReference type="NCBIfam" id="NF008101">
    <property type="entry name" value="PRK10846.1"/>
    <property type="match status" value="1"/>
</dbReference>
<evidence type="ECO:0000256" key="1">
    <source>
        <dbReference type="ARBA" id="ARBA00001946"/>
    </source>
</evidence>
<keyword evidence="12 23" id="KW-0547">Nucleotide-binding</keyword>
<comment type="catalytic activity">
    <reaction evidence="21">
        <text>(6R)-5,10-methylenetetrahydrofolyl-(gamma-L-Glu)(n) + L-glutamate + ATP = (6R)-5,10-methylenetetrahydrofolyl-(gamma-L-Glu)(n+1) + ADP + phosphate + H(+)</text>
        <dbReference type="Rhea" id="RHEA:51912"/>
        <dbReference type="Rhea" id="RHEA-COMP:13257"/>
        <dbReference type="Rhea" id="RHEA-COMP:13258"/>
        <dbReference type="ChEBI" id="CHEBI:15378"/>
        <dbReference type="ChEBI" id="CHEBI:29985"/>
        <dbReference type="ChEBI" id="CHEBI:30616"/>
        <dbReference type="ChEBI" id="CHEBI:43474"/>
        <dbReference type="ChEBI" id="CHEBI:136572"/>
        <dbReference type="ChEBI" id="CHEBI:456216"/>
        <dbReference type="EC" id="6.3.2.17"/>
    </reaction>
</comment>